<sequence>MKKIIFLLGIFLTFAIVACKPEEEVFYDGDSYVHFQTESQNVFAVAGTPYTDAKIDYGTVQPVSGNHQVKLVLDKTKSTAVEGVDFQILNNNTSEIAAGAANGQFTVRVMSAMMSQTPKVAVFKIESPTIASAVFSKQLTVNMSLTCPVSFFVGTGIFKNTEAYWSTVGKNYTLQNVTTGGVNQFVIKGYMDDGGDLKVNYNPTTFAVSIPVQSTGYFEPGYGYAYASDPSSGPASTYNPCTRTLSLKVWWSIRNTAGTVIAQYNASATEVFVGQ</sequence>
<dbReference type="RefSeq" id="WP_115620484.1">
    <property type="nucleotide sequence ID" value="NZ_UFVR01000004.1"/>
</dbReference>
<reference evidence="2 3" key="1">
    <citation type="submission" date="2018-06" db="EMBL/GenBank/DDBJ databases">
        <authorList>
            <consortium name="Pathogen Informatics"/>
            <person name="Doyle S."/>
        </authorList>
    </citation>
    <scope>NUCLEOTIDE SEQUENCE [LARGE SCALE GENOMIC DNA]</scope>
    <source>
        <strain evidence="2 3">NCTC13532</strain>
    </source>
</reference>
<proteinExistence type="predicted"/>
<evidence type="ECO:0000256" key="1">
    <source>
        <dbReference type="SAM" id="SignalP"/>
    </source>
</evidence>
<accession>A0A381FK37</accession>
<feature type="signal peptide" evidence="1">
    <location>
        <begin position="1"/>
        <end position="18"/>
    </location>
</feature>
<dbReference type="EMBL" id="UFVR01000004">
    <property type="protein sequence ID" value="SUX46911.1"/>
    <property type="molecule type" value="Genomic_DNA"/>
</dbReference>
<protein>
    <recommendedName>
        <fullName evidence="4">DUF4843 domain-containing protein</fullName>
    </recommendedName>
</protein>
<dbReference type="PROSITE" id="PS51257">
    <property type="entry name" value="PROKAR_LIPOPROTEIN"/>
    <property type="match status" value="1"/>
</dbReference>
<evidence type="ECO:0000313" key="3">
    <source>
        <dbReference type="Proteomes" id="UP000254282"/>
    </source>
</evidence>
<organism evidence="2 3">
    <name type="scientific">Chryseobacterium indoltheticum</name>
    <dbReference type="NCBI Taxonomy" id="254"/>
    <lineage>
        <taxon>Bacteria</taxon>
        <taxon>Pseudomonadati</taxon>
        <taxon>Bacteroidota</taxon>
        <taxon>Flavobacteriia</taxon>
        <taxon>Flavobacteriales</taxon>
        <taxon>Weeksellaceae</taxon>
        <taxon>Chryseobacterium group</taxon>
        <taxon>Chryseobacterium</taxon>
    </lineage>
</organism>
<name>A0A381FK37_9FLAO</name>
<evidence type="ECO:0000313" key="2">
    <source>
        <dbReference type="EMBL" id="SUX46911.1"/>
    </source>
</evidence>
<keyword evidence="1" id="KW-0732">Signal</keyword>
<feature type="chain" id="PRO_5016788760" description="DUF4843 domain-containing protein" evidence="1">
    <location>
        <begin position="19"/>
        <end position="275"/>
    </location>
</feature>
<gene>
    <name evidence="2" type="ORF">NCTC13532_02471</name>
</gene>
<evidence type="ECO:0008006" key="4">
    <source>
        <dbReference type="Google" id="ProtNLM"/>
    </source>
</evidence>
<dbReference type="AlphaFoldDB" id="A0A381FK37"/>
<dbReference type="Proteomes" id="UP000254282">
    <property type="component" value="Unassembled WGS sequence"/>
</dbReference>